<feature type="region of interest" description="Disordered" evidence="1">
    <location>
        <begin position="764"/>
        <end position="840"/>
    </location>
</feature>
<dbReference type="PANTHER" id="PTHR23242:SF9">
    <property type="entry name" value="TRANSCRIPTION FACTOR HOXA13"/>
    <property type="match status" value="1"/>
</dbReference>
<feature type="region of interest" description="Disordered" evidence="1">
    <location>
        <begin position="310"/>
        <end position="341"/>
    </location>
</feature>
<feature type="compositionally biased region" description="Basic and acidic residues" evidence="1">
    <location>
        <begin position="794"/>
        <end position="805"/>
    </location>
</feature>
<dbReference type="STRING" id="336963.C4JEF3"/>
<protein>
    <submittedName>
        <fullName evidence="2">Uncharacterized protein</fullName>
    </submittedName>
</protein>
<dbReference type="RefSeq" id="XP_002541278.1">
    <property type="nucleotide sequence ID" value="XM_002541232.1"/>
</dbReference>
<feature type="compositionally biased region" description="Polar residues" evidence="1">
    <location>
        <begin position="774"/>
        <end position="793"/>
    </location>
</feature>
<feature type="compositionally biased region" description="Polar residues" evidence="1">
    <location>
        <begin position="310"/>
        <end position="319"/>
    </location>
</feature>
<name>C4JEF3_UNCRE</name>
<feature type="compositionally biased region" description="Polar residues" evidence="1">
    <location>
        <begin position="822"/>
        <end position="840"/>
    </location>
</feature>
<feature type="compositionally biased region" description="Basic and acidic residues" evidence="1">
    <location>
        <begin position="618"/>
        <end position="636"/>
    </location>
</feature>
<feature type="compositionally biased region" description="Polar residues" evidence="1">
    <location>
        <begin position="637"/>
        <end position="646"/>
    </location>
</feature>
<reference evidence="3" key="1">
    <citation type="journal article" date="2009" name="Genome Res.">
        <title>Comparative genomic analyses of the human fungal pathogens Coccidioides and their relatives.</title>
        <authorList>
            <person name="Sharpton T.J."/>
            <person name="Stajich J.E."/>
            <person name="Rounsley S.D."/>
            <person name="Gardner M.J."/>
            <person name="Wortman J.R."/>
            <person name="Jordar V.S."/>
            <person name="Maiti R."/>
            <person name="Kodira C.D."/>
            <person name="Neafsey D.E."/>
            <person name="Zeng Q."/>
            <person name="Hung C.-Y."/>
            <person name="McMahan C."/>
            <person name="Muszewska A."/>
            <person name="Grynberg M."/>
            <person name="Mandel M.A."/>
            <person name="Kellner E.M."/>
            <person name="Barker B.M."/>
            <person name="Galgiani J.N."/>
            <person name="Orbach M.J."/>
            <person name="Kirkland T.N."/>
            <person name="Cole G.T."/>
            <person name="Henn M.R."/>
            <person name="Birren B.W."/>
            <person name="Taylor J.W."/>
        </authorList>
    </citation>
    <scope>NUCLEOTIDE SEQUENCE [LARGE SCALE GENOMIC DNA]</scope>
    <source>
        <strain evidence="3">UAMH 1704</strain>
    </source>
</reference>
<dbReference type="eggNOG" id="ENOG502SGAD">
    <property type="taxonomic scope" value="Eukaryota"/>
</dbReference>
<sequence>MTKLENGIALKEEQFKTPFRSIPSNNRSKARAGLAIWYSLWTAFFRCPTDLTGLNEQSPLVCKPYLIARSRLEPHVTPYYRIYAEPYAMAVRPYALALQDRVYIPVANISSKTYRTYGAPRVQRVLLYSKCKWDALVSPQLQSFKLAMTSFYDSTIGPYVEYVKATVIPQYVSASGQLVRFRDGYVVPAYSRLKPVTDAVYVSTHRFLARTAIPYSRRGWSGVVAFFNNTLLPRLAGLYFENVEPQLLKIGAKLASYREGGKFKRLQEDAERFGHSPPFTIHGQCTHPESFCSLTESFASATSFLKPSMSVTPMPSEQMSPSTETAASASSTLSPTRERAQEQIGSDLKTWQEKFALAADKGCDELEKEVVAVVENLRNSGTIDEGEKLVSELGNVTQIELKELKARINDIVRGLSEDADSNEEKAAQQALTEAVRASGFTIRERAHSLRTWFDEYDGGLMQHISAVVGSTLDILDNIRDLGLQEIGMRWAWMDGVTYKDWAKFHALKKQFSEWHDEVRNVGMENEALLEARATGDDILSRGMAIAEKAAKELLMIKKVGIWKTQTGDTSDNFDISVIDPAKVRSKTKSNTGLGFTPVMESRSSSPQASAEELPADSIDERRSSSENIPRETRDTSETTVPTQNAGSPVLQEASAIILDAVDRAETASSIAEAEALHHYSTIPEAAQKSIHERVNDVYSESLQEAAVSLESRAQETSMVSDAQPTSNIIGDRPQELVADGSRPENTATIDEVDADTPAEIYMDDDSVVFGDDQATPSIIKSSEMSQRTWTPEQHSTKAWEVDTESHPASTDVNDSLDDTVLDEQQNPISPTSPDHSQSTG</sequence>
<dbReference type="VEuPathDB" id="FungiDB:UREG_00792"/>
<evidence type="ECO:0000313" key="2">
    <source>
        <dbReference type="EMBL" id="EEP75945.1"/>
    </source>
</evidence>
<evidence type="ECO:0000313" key="3">
    <source>
        <dbReference type="Proteomes" id="UP000002058"/>
    </source>
</evidence>
<dbReference type="EMBL" id="CH476615">
    <property type="protein sequence ID" value="EEP75945.1"/>
    <property type="molecule type" value="Genomic_DNA"/>
</dbReference>
<accession>C4JEF3</accession>
<gene>
    <name evidence="2" type="ORF">UREG_00792</name>
</gene>
<keyword evidence="3" id="KW-1185">Reference proteome</keyword>
<dbReference type="InParanoid" id="C4JEF3"/>
<dbReference type="PANTHER" id="PTHR23242">
    <property type="entry name" value="TRANSCRIPTION FACTOR HOXA13"/>
    <property type="match status" value="1"/>
</dbReference>
<organism evidence="2 3">
    <name type="scientific">Uncinocarpus reesii (strain UAMH 1704)</name>
    <dbReference type="NCBI Taxonomy" id="336963"/>
    <lineage>
        <taxon>Eukaryota</taxon>
        <taxon>Fungi</taxon>
        <taxon>Dikarya</taxon>
        <taxon>Ascomycota</taxon>
        <taxon>Pezizomycotina</taxon>
        <taxon>Eurotiomycetes</taxon>
        <taxon>Eurotiomycetidae</taxon>
        <taxon>Onygenales</taxon>
        <taxon>Onygenaceae</taxon>
        <taxon>Uncinocarpus</taxon>
    </lineage>
</organism>
<evidence type="ECO:0000256" key="1">
    <source>
        <dbReference type="SAM" id="MobiDB-lite"/>
    </source>
</evidence>
<feature type="region of interest" description="Disordered" evidence="1">
    <location>
        <begin position="588"/>
        <end position="647"/>
    </location>
</feature>
<proteinExistence type="predicted"/>
<dbReference type="OrthoDB" id="3260408at2759"/>
<dbReference type="Proteomes" id="UP000002058">
    <property type="component" value="Unassembled WGS sequence"/>
</dbReference>
<dbReference type="GeneID" id="8444387"/>
<feature type="compositionally biased region" description="Low complexity" evidence="1">
    <location>
        <begin position="320"/>
        <end position="335"/>
    </location>
</feature>
<dbReference type="AlphaFoldDB" id="C4JEF3"/>
<dbReference type="HOGENOM" id="CLU_005461_2_0_1"/>
<dbReference type="KEGG" id="ure:UREG_00792"/>